<dbReference type="PANTHER" id="PTHR23077">
    <property type="entry name" value="AAA-FAMILY ATPASE"/>
    <property type="match status" value="1"/>
</dbReference>
<dbReference type="RefSeq" id="XP_009498342.1">
    <property type="nucleotide sequence ID" value="XM_009500067.1"/>
</dbReference>
<evidence type="ECO:0000313" key="2">
    <source>
        <dbReference type="EMBL" id="KCV67252.1"/>
    </source>
</evidence>
<name>A0A058Z133_FONAL</name>
<dbReference type="STRING" id="691883.A0A058Z133"/>
<accession>A0A058Z133</accession>
<dbReference type="OrthoDB" id="2187at2759"/>
<dbReference type="InterPro" id="IPR003959">
    <property type="entry name" value="ATPase_AAA_core"/>
</dbReference>
<evidence type="ECO:0000313" key="3">
    <source>
        <dbReference type="Proteomes" id="UP000030693"/>
    </source>
</evidence>
<dbReference type="eggNOG" id="KOG0736">
    <property type="taxonomic scope" value="Eukaryota"/>
</dbReference>
<dbReference type="AlphaFoldDB" id="A0A058Z133"/>
<dbReference type="GO" id="GO:0005524">
    <property type="term" value="F:ATP binding"/>
    <property type="evidence" value="ECO:0007669"/>
    <property type="project" value="InterPro"/>
</dbReference>
<keyword evidence="3" id="KW-1185">Reference proteome</keyword>
<organism evidence="2">
    <name type="scientific">Fonticula alba</name>
    <name type="common">Slime mold</name>
    <dbReference type="NCBI Taxonomy" id="691883"/>
    <lineage>
        <taxon>Eukaryota</taxon>
        <taxon>Rotosphaerida</taxon>
        <taxon>Fonticulaceae</taxon>
        <taxon>Fonticula</taxon>
    </lineage>
</organism>
<dbReference type="Pfam" id="PF00004">
    <property type="entry name" value="AAA"/>
    <property type="match status" value="1"/>
</dbReference>
<dbReference type="GeneID" id="20531050"/>
<dbReference type="InterPro" id="IPR027417">
    <property type="entry name" value="P-loop_NTPase"/>
</dbReference>
<dbReference type="InterPro" id="IPR050168">
    <property type="entry name" value="AAA_ATPase_domain"/>
</dbReference>
<dbReference type="EMBL" id="KB932273">
    <property type="protein sequence ID" value="KCV67252.1"/>
    <property type="molecule type" value="Genomic_DNA"/>
</dbReference>
<feature type="non-terminal residue" evidence="2">
    <location>
        <position position="163"/>
    </location>
</feature>
<dbReference type="PANTHER" id="PTHR23077:SF9">
    <property type="entry name" value="PEROXISOMAL ATPASE PEX6"/>
    <property type="match status" value="1"/>
</dbReference>
<dbReference type="Gene3D" id="3.40.50.300">
    <property type="entry name" value="P-loop containing nucleotide triphosphate hydrolases"/>
    <property type="match status" value="1"/>
</dbReference>
<dbReference type="GO" id="GO:0005778">
    <property type="term" value="C:peroxisomal membrane"/>
    <property type="evidence" value="ECO:0007669"/>
    <property type="project" value="TreeGrafter"/>
</dbReference>
<reference evidence="2" key="1">
    <citation type="submission" date="2013-04" db="EMBL/GenBank/DDBJ databases">
        <title>The Genome Sequence of Fonticula alba ATCC 38817.</title>
        <authorList>
            <consortium name="The Broad Institute Genomics Platform"/>
            <person name="Russ C."/>
            <person name="Cuomo C."/>
            <person name="Burger G."/>
            <person name="Gray M.W."/>
            <person name="Holland P.W.H."/>
            <person name="King N."/>
            <person name="Lang F.B.F."/>
            <person name="Roger A.J."/>
            <person name="Ruiz-Trillo I."/>
            <person name="Brown M."/>
            <person name="Walker B."/>
            <person name="Young S."/>
            <person name="Zeng Q."/>
            <person name="Gargeya S."/>
            <person name="Fitzgerald M."/>
            <person name="Haas B."/>
            <person name="Abouelleil A."/>
            <person name="Allen A.W."/>
            <person name="Alvarado L."/>
            <person name="Arachchi H.M."/>
            <person name="Berlin A.M."/>
            <person name="Chapman S.B."/>
            <person name="Gainer-Dewar J."/>
            <person name="Goldberg J."/>
            <person name="Griggs A."/>
            <person name="Gujja S."/>
            <person name="Hansen M."/>
            <person name="Howarth C."/>
            <person name="Imamovic A."/>
            <person name="Ireland A."/>
            <person name="Larimer J."/>
            <person name="McCowan C."/>
            <person name="Murphy C."/>
            <person name="Pearson M."/>
            <person name="Poon T.W."/>
            <person name="Priest M."/>
            <person name="Roberts A."/>
            <person name="Saif S."/>
            <person name="Shea T."/>
            <person name="Sisk P."/>
            <person name="Sykes S."/>
            <person name="Wortman J."/>
            <person name="Nusbaum C."/>
            <person name="Birren B."/>
        </authorList>
    </citation>
    <scope>NUCLEOTIDE SEQUENCE [LARGE SCALE GENOMIC DNA]</scope>
    <source>
        <strain evidence="2">ATCC 38817</strain>
    </source>
</reference>
<sequence length="163" mass="17036">MSPLTESMPGGSLQADIQATEEAIRRVATGPQAIISLADLRAASTRALKHLNQVPASAGPGGGEIPSVPWDAVGGLEPVKAAVREIIELPRLLSQYLGPSAAEGLRARSSLLLFGPPGTGKTLVAKAIATGSKTRFMAVKGAELLDKWVGESERRVSELFERA</sequence>
<feature type="domain" description="ATPase AAA-type core" evidence="1">
    <location>
        <begin position="111"/>
        <end position="163"/>
    </location>
</feature>
<dbReference type="GO" id="GO:0016558">
    <property type="term" value="P:protein import into peroxisome matrix"/>
    <property type="evidence" value="ECO:0007669"/>
    <property type="project" value="TreeGrafter"/>
</dbReference>
<protein>
    <submittedName>
        <fullName evidence="2">Vesicle-fusing ATPase</fullName>
    </submittedName>
</protein>
<dbReference type="GO" id="GO:0016887">
    <property type="term" value="F:ATP hydrolysis activity"/>
    <property type="evidence" value="ECO:0007669"/>
    <property type="project" value="InterPro"/>
</dbReference>
<proteinExistence type="predicted"/>
<dbReference type="SUPFAM" id="SSF52540">
    <property type="entry name" value="P-loop containing nucleoside triphosphate hydrolases"/>
    <property type="match status" value="1"/>
</dbReference>
<evidence type="ECO:0000259" key="1">
    <source>
        <dbReference type="Pfam" id="PF00004"/>
    </source>
</evidence>
<gene>
    <name evidence="2" type="ORF">H696_06325</name>
</gene>
<dbReference type="Proteomes" id="UP000030693">
    <property type="component" value="Unassembled WGS sequence"/>
</dbReference>
<dbReference type="GO" id="GO:0005829">
    <property type="term" value="C:cytosol"/>
    <property type="evidence" value="ECO:0007669"/>
    <property type="project" value="TreeGrafter"/>
</dbReference>